<reference evidence="6 7" key="1">
    <citation type="submission" date="2020-07" db="EMBL/GenBank/DDBJ databases">
        <title>Organ Donor 1.</title>
        <authorList>
            <person name="Marsh A.J."/>
            <person name="Azcarate-Peril M.A."/>
        </authorList>
    </citation>
    <scope>NUCLEOTIDE SEQUENCE [LARGE SCALE GENOMIC DNA]</scope>
    <source>
        <strain evidence="6 7">AMC0717</strain>
    </source>
</reference>
<evidence type="ECO:0000256" key="4">
    <source>
        <dbReference type="ARBA" id="ARBA00023014"/>
    </source>
</evidence>
<keyword evidence="2" id="KW-0479">Metal-binding</keyword>
<dbReference type="PANTHER" id="PTHR43726">
    <property type="entry name" value="3-METHYLORNITHINE SYNTHASE"/>
    <property type="match status" value="1"/>
</dbReference>
<dbReference type="SUPFAM" id="SSF102114">
    <property type="entry name" value="Radical SAM enzymes"/>
    <property type="match status" value="1"/>
</dbReference>
<name>A0A853JW91_9FIRM</name>
<protein>
    <submittedName>
        <fullName evidence="6">Radical SAM protein</fullName>
    </submittedName>
</protein>
<dbReference type="InterPro" id="IPR034422">
    <property type="entry name" value="HydE/PylB-like"/>
</dbReference>
<dbReference type="Gene3D" id="3.20.20.70">
    <property type="entry name" value="Aldolase class I"/>
    <property type="match status" value="1"/>
</dbReference>
<dbReference type="PANTHER" id="PTHR43726:SF1">
    <property type="entry name" value="BIOTIN SYNTHASE"/>
    <property type="match status" value="1"/>
</dbReference>
<sequence length="344" mass="38606">MKGNEMQEKEELFAFIERAERNVLEGKELERAELIRLLAIDPDSEACDRLGQAGRRVASRVTGDRAYLWGAMGVDYKACPMNCDFCSLGEAWGIVEPDRERDFSETEIIENVRDYAENKVRWIVLRTTEFYSLEVLSELIGKIRRAVPGRYEIGLNVGEFDLEKANSLYRAGVDFVYHSLRLREGRDTRFRPDERLKTLRAVKDSPLKLVFLVEPIGIEHSNEEIADICLCAIEHQAIVTGGMARVPVPGTPLGVHPQITENRLAQIIAVTRLAGGSRVPDICVHPATPKAMCFGANVAVVETGSIPRDSCCLPKEKWNQFDAKTAGEWFEQAGYTLYAGPEMQ</sequence>
<evidence type="ECO:0000313" key="7">
    <source>
        <dbReference type="Proteomes" id="UP000586254"/>
    </source>
</evidence>
<gene>
    <name evidence="6" type="ORF">H0N91_19315</name>
</gene>
<dbReference type="GO" id="GO:0016740">
    <property type="term" value="F:transferase activity"/>
    <property type="evidence" value="ECO:0007669"/>
    <property type="project" value="TreeGrafter"/>
</dbReference>
<evidence type="ECO:0000256" key="2">
    <source>
        <dbReference type="ARBA" id="ARBA00022723"/>
    </source>
</evidence>
<evidence type="ECO:0000256" key="3">
    <source>
        <dbReference type="ARBA" id="ARBA00023004"/>
    </source>
</evidence>
<keyword evidence="1" id="KW-0949">S-adenosyl-L-methionine</keyword>
<dbReference type="GO" id="GO:0046872">
    <property type="term" value="F:metal ion binding"/>
    <property type="evidence" value="ECO:0007669"/>
    <property type="project" value="UniProtKB-KW"/>
</dbReference>
<dbReference type="InterPro" id="IPR007197">
    <property type="entry name" value="rSAM"/>
</dbReference>
<keyword evidence="3" id="KW-0408">Iron</keyword>
<dbReference type="AlphaFoldDB" id="A0A853JW91"/>
<dbReference type="Pfam" id="PF04055">
    <property type="entry name" value="Radical_SAM"/>
    <property type="match status" value="1"/>
</dbReference>
<proteinExistence type="predicted"/>
<dbReference type="CDD" id="cd01335">
    <property type="entry name" value="Radical_SAM"/>
    <property type="match status" value="1"/>
</dbReference>
<dbReference type="SFLD" id="SFLDS00029">
    <property type="entry name" value="Radical_SAM"/>
    <property type="match status" value="1"/>
</dbReference>
<accession>A0A853JW91</accession>
<keyword evidence="4" id="KW-0411">Iron-sulfur</keyword>
<comment type="caution">
    <text evidence="6">The sequence shown here is derived from an EMBL/GenBank/DDBJ whole genome shotgun (WGS) entry which is preliminary data.</text>
</comment>
<dbReference type="GO" id="GO:0051536">
    <property type="term" value="F:iron-sulfur cluster binding"/>
    <property type="evidence" value="ECO:0007669"/>
    <property type="project" value="UniProtKB-KW"/>
</dbReference>
<dbReference type="RefSeq" id="WP_090413498.1">
    <property type="nucleotide sequence ID" value="NZ_CABJAI010000004.1"/>
</dbReference>
<feature type="domain" description="Radical SAM core" evidence="5">
    <location>
        <begin position="62"/>
        <end position="277"/>
    </location>
</feature>
<dbReference type="InterPro" id="IPR013785">
    <property type="entry name" value="Aldolase_TIM"/>
</dbReference>
<dbReference type="InterPro" id="IPR058240">
    <property type="entry name" value="rSAM_sf"/>
</dbReference>
<evidence type="ECO:0000259" key="5">
    <source>
        <dbReference type="PROSITE" id="PS51918"/>
    </source>
</evidence>
<organism evidence="6 7">
    <name type="scientific">Eubacterium callanderi</name>
    <dbReference type="NCBI Taxonomy" id="53442"/>
    <lineage>
        <taxon>Bacteria</taxon>
        <taxon>Bacillati</taxon>
        <taxon>Bacillota</taxon>
        <taxon>Clostridia</taxon>
        <taxon>Eubacteriales</taxon>
        <taxon>Eubacteriaceae</taxon>
        <taxon>Eubacterium</taxon>
    </lineage>
</organism>
<dbReference type="PROSITE" id="PS51918">
    <property type="entry name" value="RADICAL_SAM"/>
    <property type="match status" value="1"/>
</dbReference>
<dbReference type="Proteomes" id="UP000586254">
    <property type="component" value="Unassembled WGS sequence"/>
</dbReference>
<evidence type="ECO:0000256" key="1">
    <source>
        <dbReference type="ARBA" id="ARBA00022691"/>
    </source>
</evidence>
<evidence type="ECO:0000313" key="6">
    <source>
        <dbReference type="EMBL" id="NZA40220.1"/>
    </source>
</evidence>
<dbReference type="EMBL" id="JACCKS010000038">
    <property type="protein sequence ID" value="NZA40220.1"/>
    <property type="molecule type" value="Genomic_DNA"/>
</dbReference>